<keyword evidence="5" id="KW-0547">Nucleotide-binding</keyword>
<dbReference type="GO" id="GO:0005829">
    <property type="term" value="C:cytosol"/>
    <property type="evidence" value="ECO:0007669"/>
    <property type="project" value="TreeGrafter"/>
</dbReference>
<comment type="similarity">
    <text evidence="1">Belongs to the GHMP kinase family. GalK subfamily.</text>
</comment>
<evidence type="ECO:0000256" key="7">
    <source>
        <dbReference type="ARBA" id="ARBA00022840"/>
    </source>
</evidence>
<dbReference type="PRINTS" id="PR00959">
    <property type="entry name" value="MEVGALKINASE"/>
</dbReference>
<dbReference type="SMART" id="SM00442">
    <property type="entry name" value="FGF"/>
    <property type="match status" value="1"/>
</dbReference>
<dbReference type="GO" id="GO:0008083">
    <property type="term" value="F:growth factor activity"/>
    <property type="evidence" value="ECO:0007669"/>
    <property type="project" value="InterPro"/>
</dbReference>
<dbReference type="InterPro" id="IPR013750">
    <property type="entry name" value="GHMP_kinase_C_dom"/>
</dbReference>
<organism evidence="16 17">
    <name type="scientific">Pongo abelii</name>
    <name type="common">Sumatran orangutan</name>
    <name type="synonym">Pongo pygmaeus abelii</name>
    <dbReference type="NCBI Taxonomy" id="9601"/>
    <lineage>
        <taxon>Eukaryota</taxon>
        <taxon>Metazoa</taxon>
        <taxon>Chordata</taxon>
        <taxon>Craniata</taxon>
        <taxon>Vertebrata</taxon>
        <taxon>Euteleostomi</taxon>
        <taxon>Mammalia</taxon>
        <taxon>Eutheria</taxon>
        <taxon>Euarchontoglires</taxon>
        <taxon>Primates</taxon>
        <taxon>Haplorrhini</taxon>
        <taxon>Catarrhini</taxon>
        <taxon>Hominidae</taxon>
        <taxon>Pongo</taxon>
    </lineage>
</organism>
<dbReference type="HOGENOM" id="CLU_017814_6_2_1"/>
<dbReference type="PRINTS" id="PR00473">
    <property type="entry name" value="GALCTOKINASE"/>
</dbReference>
<feature type="domain" description="GHMP kinase C-terminal" evidence="14">
    <location>
        <begin position="352"/>
        <end position="424"/>
    </location>
</feature>
<keyword evidence="7" id="KW-0067">ATP-binding</keyword>
<dbReference type="SUPFAM" id="SSF55060">
    <property type="entry name" value="GHMP Kinase, C-terminal domain"/>
    <property type="match status" value="1"/>
</dbReference>
<dbReference type="GO" id="GO:0006012">
    <property type="term" value="P:galactose metabolic process"/>
    <property type="evidence" value="ECO:0007669"/>
    <property type="project" value="InterPro"/>
</dbReference>
<dbReference type="FunFam" id="3.30.230.10:FF:000023">
    <property type="entry name" value="Putative N-acetylgalactosamine kinase"/>
    <property type="match status" value="1"/>
</dbReference>
<dbReference type="Gene3D" id="1.20.1440.340">
    <property type="match status" value="1"/>
</dbReference>
<keyword evidence="17" id="KW-1185">Reference proteome</keyword>
<evidence type="ECO:0000256" key="5">
    <source>
        <dbReference type="ARBA" id="ARBA00022741"/>
    </source>
</evidence>
<evidence type="ECO:0000256" key="2">
    <source>
        <dbReference type="ARBA" id="ARBA00007936"/>
    </source>
</evidence>
<dbReference type="InterPro" id="IPR020568">
    <property type="entry name" value="Ribosomal_Su5_D2-typ_SF"/>
</dbReference>
<dbReference type="GO" id="GO:0033858">
    <property type="term" value="F:N-acetylgalactosamine kinase activity"/>
    <property type="evidence" value="ECO:0007669"/>
    <property type="project" value="UniProtKB-EC"/>
</dbReference>
<dbReference type="InterPro" id="IPR036554">
    <property type="entry name" value="GHMP_kinase_C_sf"/>
</dbReference>
<dbReference type="GO" id="GO:0004335">
    <property type="term" value="F:galactokinase activity"/>
    <property type="evidence" value="ECO:0007669"/>
    <property type="project" value="Ensembl"/>
</dbReference>
<feature type="domain" description="Galactokinase N-terminal" evidence="15">
    <location>
        <begin position="25"/>
        <end position="73"/>
    </location>
</feature>
<dbReference type="InterPro" id="IPR002209">
    <property type="entry name" value="Fibroblast_GF_fam"/>
</dbReference>
<evidence type="ECO:0000256" key="12">
    <source>
        <dbReference type="ARBA" id="ARBA00083721"/>
    </source>
</evidence>
<evidence type="ECO:0000256" key="1">
    <source>
        <dbReference type="ARBA" id="ARBA00006566"/>
    </source>
</evidence>
<dbReference type="InterPro" id="IPR008996">
    <property type="entry name" value="IL1/FGF"/>
</dbReference>
<evidence type="ECO:0000313" key="16">
    <source>
        <dbReference type="Ensembl" id="ENSPPYP00000007322"/>
    </source>
</evidence>
<dbReference type="InterPro" id="IPR006203">
    <property type="entry name" value="GHMP_knse_ATP-bd_CS"/>
</dbReference>
<comment type="catalytic activity">
    <reaction evidence="8">
        <text>N-acetyl-alpha-D-galactosamine + ATP = N-acetyl-alpha-D-galactosamine 1-phosphate + ADP + H(+)</text>
        <dbReference type="Rhea" id="RHEA:12617"/>
        <dbReference type="ChEBI" id="CHEBI:15378"/>
        <dbReference type="ChEBI" id="CHEBI:30616"/>
        <dbReference type="ChEBI" id="CHEBI:40356"/>
        <dbReference type="ChEBI" id="CHEBI:61970"/>
        <dbReference type="ChEBI" id="CHEBI:456216"/>
        <dbReference type="EC" id="2.7.1.157"/>
    </reaction>
</comment>
<dbReference type="PROSITE" id="PS00627">
    <property type="entry name" value="GHMP_KINASES_ATP"/>
    <property type="match status" value="1"/>
</dbReference>
<reference evidence="16" key="2">
    <citation type="submission" date="2012-02" db="UniProtKB">
        <authorList>
            <consortium name="Ensembl"/>
        </authorList>
    </citation>
    <scope>IDENTIFICATION</scope>
</reference>
<name>H2NN69_PONAB</name>
<dbReference type="Ensembl" id="ENSPPYT00000007624">
    <property type="protein sequence ID" value="ENSPPYP00000007322"/>
    <property type="gene ID" value="ENSPPYG00000006463"/>
</dbReference>
<evidence type="ECO:0000313" key="17">
    <source>
        <dbReference type="Proteomes" id="UP000001595"/>
    </source>
</evidence>
<evidence type="ECO:0000259" key="15">
    <source>
        <dbReference type="Pfam" id="PF10509"/>
    </source>
</evidence>
<protein>
    <recommendedName>
        <fullName evidence="10">N-acetylgalactosamine kinase</fullName>
        <ecNumber evidence="9">2.7.1.157</ecNumber>
    </recommendedName>
    <alternativeName>
        <fullName evidence="12">GalNAc kinase</fullName>
    </alternativeName>
    <alternativeName>
        <fullName evidence="11">Galactokinase 2</fullName>
    </alternativeName>
</protein>
<keyword evidence="4" id="KW-0808">Transferase</keyword>
<sequence>MATESPATRRVQVAEHPRLLKLKEMFNSKFGSIPKFYVRAPGRVNIIGEHIDYCGYSVLPMAVEQDVLIAVEPVKTYTLQLANTNPLYPDLSTSANNIQIDKTKPLWHNYFLCGLKGIQEHFGVSNLTGMNCLVDGNIPPSSGLSSSSALVCCAGLVTLTVLGRNLSKVELAEICAKSERYIGTEGGGMDQSISFLAEEGTAKLIEFSPLRHRCKLPVEQCCDCHSCVEMTSSTPFQYLVMECRWLHLLAKYKSLQWDKVLRLEEVQAKLGISLEEMLLVTEDALHPEPYNPEEICRCLGISLEELRTQILSPNTQDVLIFKLYQRAKHVYSEAARVLQFKKICEEAPENMVQLLGELMNQSHMSCRDMYECSCPELDQLVDICRKFGAQGSRLTGAGWGGCTVSIVPADKLPSFLANVHKAYYHRSDGSLAPEKQSLFATKPGDIMEIRTVAVGIVAIKGVESEFYLAMNKEGKLYAKKECNEDCNFKELILENHYNTYASAKWTHNGGEMFVALNQKGIPVRGKKTKKEQKTAHFLPMAIT</sequence>
<dbReference type="Pfam" id="PF10509">
    <property type="entry name" value="GalKase_gal_bdg"/>
    <property type="match status" value="1"/>
</dbReference>
<dbReference type="InterPro" id="IPR000705">
    <property type="entry name" value="Galactokinase"/>
</dbReference>
<dbReference type="EC" id="2.7.1.157" evidence="9"/>
<feature type="domain" description="GHMP kinase N-terminal" evidence="13">
    <location>
        <begin position="109"/>
        <end position="196"/>
    </location>
</feature>
<dbReference type="Gene3D" id="2.80.10.50">
    <property type="match status" value="1"/>
</dbReference>
<dbReference type="Proteomes" id="UP000001595">
    <property type="component" value="Chromosome 15"/>
</dbReference>
<dbReference type="SUPFAM" id="SSF54211">
    <property type="entry name" value="Ribosomal protein S5 domain 2-like"/>
    <property type="match status" value="1"/>
</dbReference>
<dbReference type="PROSITE" id="PS00106">
    <property type="entry name" value="GALACTOKINASE"/>
    <property type="match status" value="1"/>
</dbReference>
<dbReference type="InterPro" id="IPR006204">
    <property type="entry name" value="GHMP_kinase_N_dom"/>
</dbReference>
<evidence type="ECO:0000256" key="4">
    <source>
        <dbReference type="ARBA" id="ARBA00022679"/>
    </source>
</evidence>
<comment type="similarity">
    <text evidence="2">Belongs to the heparin-binding growth factors family.</text>
</comment>
<evidence type="ECO:0000259" key="13">
    <source>
        <dbReference type="Pfam" id="PF00288"/>
    </source>
</evidence>
<keyword evidence="6" id="KW-0418">Kinase</keyword>
<accession>H2NN69</accession>
<dbReference type="Gene3D" id="3.30.230.10">
    <property type="match status" value="1"/>
</dbReference>
<dbReference type="Pfam" id="PF08544">
    <property type="entry name" value="GHMP_kinases_C"/>
    <property type="match status" value="1"/>
</dbReference>
<evidence type="ECO:0000259" key="14">
    <source>
        <dbReference type="Pfam" id="PF08544"/>
    </source>
</evidence>
<dbReference type="Pfam" id="PF00288">
    <property type="entry name" value="GHMP_kinases_N"/>
    <property type="match status" value="1"/>
</dbReference>
<dbReference type="Gene3D" id="3.30.70.3170">
    <property type="match status" value="1"/>
</dbReference>
<proteinExistence type="inferred from homology"/>
<dbReference type="InterPro" id="IPR019741">
    <property type="entry name" value="Galactokinase_CS"/>
</dbReference>
<dbReference type="PANTHER" id="PTHR10457">
    <property type="entry name" value="MEVALONATE KINASE/GALACTOKINASE"/>
    <property type="match status" value="1"/>
</dbReference>
<evidence type="ECO:0000256" key="11">
    <source>
        <dbReference type="ARBA" id="ARBA00080385"/>
    </source>
</evidence>
<dbReference type="NCBIfam" id="TIGR00131">
    <property type="entry name" value="gal_kin"/>
    <property type="match status" value="1"/>
</dbReference>
<dbReference type="InterPro" id="IPR014721">
    <property type="entry name" value="Ribsml_uS5_D2-typ_fold_subgr"/>
</dbReference>
<comment type="subunit">
    <text evidence="3">Monomer.</text>
</comment>
<dbReference type="GO" id="GO:0005524">
    <property type="term" value="F:ATP binding"/>
    <property type="evidence" value="ECO:0007669"/>
    <property type="project" value="UniProtKB-KW"/>
</dbReference>
<dbReference type="AlphaFoldDB" id="H2NN69"/>
<dbReference type="FunFam" id="1.20.1440.340:FF:000001">
    <property type="entry name" value="N-acetylgalactosamine kinase isoform 2"/>
    <property type="match status" value="1"/>
</dbReference>
<dbReference type="PROSITE" id="PS00247">
    <property type="entry name" value="HBGF_FGF"/>
    <property type="match status" value="1"/>
</dbReference>
<dbReference type="Pfam" id="PF00167">
    <property type="entry name" value="FGF"/>
    <property type="match status" value="1"/>
</dbReference>
<dbReference type="SUPFAM" id="SSF50353">
    <property type="entry name" value="Cytokine"/>
    <property type="match status" value="1"/>
</dbReference>
<evidence type="ECO:0000256" key="8">
    <source>
        <dbReference type="ARBA" id="ARBA00050556"/>
    </source>
</evidence>
<dbReference type="FunFam" id="3.30.70.3170:FF:000001">
    <property type="entry name" value="galactokinase isoform X1"/>
    <property type="match status" value="1"/>
</dbReference>
<dbReference type="InterPro" id="IPR019539">
    <property type="entry name" value="GalKase_N"/>
</dbReference>
<evidence type="ECO:0000256" key="3">
    <source>
        <dbReference type="ARBA" id="ARBA00011245"/>
    </source>
</evidence>
<evidence type="ECO:0000256" key="9">
    <source>
        <dbReference type="ARBA" id="ARBA00066768"/>
    </source>
</evidence>
<dbReference type="GeneTree" id="ENSGT00950000183187"/>
<evidence type="ECO:0000256" key="10">
    <source>
        <dbReference type="ARBA" id="ARBA00073048"/>
    </source>
</evidence>
<reference evidence="16 17" key="1">
    <citation type="submission" date="2008-02" db="EMBL/GenBank/DDBJ databases">
        <title>A 6x draft sequence assembly of the Pongo pygmaeus abelii genome.</title>
        <authorList>
            <person name="Wilson R.K."/>
            <person name="Mardis E."/>
        </authorList>
    </citation>
    <scope>NUCLEOTIDE SEQUENCE [LARGE SCALE GENOMIC DNA]</scope>
</reference>
<evidence type="ECO:0000256" key="6">
    <source>
        <dbReference type="ARBA" id="ARBA00022777"/>
    </source>
</evidence>
<dbReference type="PANTHER" id="PTHR10457:SF7">
    <property type="entry name" value="GALACTOKINASE-RELATED"/>
    <property type="match status" value="1"/>
</dbReference>